<keyword evidence="4 5" id="KW-0046">Antibiotic resistance</keyword>
<dbReference type="NCBIfam" id="NF033103">
    <property type="entry name" value="bla_class_A"/>
    <property type="match status" value="1"/>
</dbReference>
<dbReference type="PANTHER" id="PTHR35333">
    <property type="entry name" value="BETA-LACTAMASE"/>
    <property type="match status" value="1"/>
</dbReference>
<evidence type="ECO:0000313" key="10">
    <source>
        <dbReference type="Proteomes" id="UP001500665"/>
    </source>
</evidence>
<feature type="domain" description="Beta-lactamase class A catalytic" evidence="8">
    <location>
        <begin position="70"/>
        <end position="286"/>
    </location>
</feature>
<feature type="signal peptide" evidence="7">
    <location>
        <begin position="1"/>
        <end position="18"/>
    </location>
</feature>
<dbReference type="RefSeq" id="WP_344236817.1">
    <property type="nucleotide sequence ID" value="NZ_BAAAHH010000002.1"/>
</dbReference>
<accession>A0ABN1Q9P8</accession>
<comment type="caution">
    <text evidence="9">The sequence shown here is derived from an EMBL/GenBank/DDBJ whole genome shotgun (WGS) entry which is preliminary data.</text>
</comment>
<evidence type="ECO:0000256" key="3">
    <source>
        <dbReference type="ARBA" id="ARBA00022801"/>
    </source>
</evidence>
<reference evidence="9 10" key="1">
    <citation type="journal article" date="2019" name="Int. J. Syst. Evol. Microbiol.">
        <title>The Global Catalogue of Microorganisms (GCM) 10K type strain sequencing project: providing services to taxonomists for standard genome sequencing and annotation.</title>
        <authorList>
            <consortium name="The Broad Institute Genomics Platform"/>
            <consortium name="The Broad Institute Genome Sequencing Center for Infectious Disease"/>
            <person name="Wu L."/>
            <person name="Ma J."/>
        </authorList>
    </citation>
    <scope>NUCLEOTIDE SEQUENCE [LARGE SCALE GENOMIC DNA]</scope>
    <source>
        <strain evidence="9 10">JCM 10696</strain>
    </source>
</reference>
<dbReference type="EC" id="3.5.2.6" evidence="2 5"/>
<name>A0ABN1Q9P8_9ACTN</name>
<protein>
    <recommendedName>
        <fullName evidence="2 5">Beta-lactamase</fullName>
        <ecNumber evidence="2 5">3.5.2.6</ecNumber>
    </recommendedName>
</protein>
<dbReference type="Pfam" id="PF13354">
    <property type="entry name" value="Beta-lactamase2"/>
    <property type="match status" value="1"/>
</dbReference>
<keyword evidence="7" id="KW-0732">Signal</keyword>
<comment type="similarity">
    <text evidence="1 5">Belongs to the class-A beta-lactamase family.</text>
</comment>
<dbReference type="EMBL" id="BAAAHH010000002">
    <property type="protein sequence ID" value="GAA0939589.1"/>
    <property type="molecule type" value="Genomic_DNA"/>
</dbReference>
<comment type="catalytic activity">
    <reaction evidence="5">
        <text>a beta-lactam + H2O = a substituted beta-amino acid</text>
        <dbReference type="Rhea" id="RHEA:20401"/>
        <dbReference type="ChEBI" id="CHEBI:15377"/>
        <dbReference type="ChEBI" id="CHEBI:35627"/>
        <dbReference type="ChEBI" id="CHEBI:140347"/>
        <dbReference type="EC" id="3.5.2.6"/>
    </reaction>
</comment>
<sequence>MRRRTVLGALLTLPFAAACSDSGGADGPQASRSSGSAGPGTGTPTVPVADLSTSVAALRRLEKRFGVRLGFWASDPSTGLVLGHRQDERFAMCSTFKTYAVAAVLKAHPLDSGLLDRRIRFTRADLVPHSPVTETRVDTGMTITELCRAALLQSDNTASNELLDILGGPSAVTSFARSIGDPATRLDRYEPELNEVTPGSLLDTTTPAGMAAGYRALLLGEALAPPERDRLTRWMKANRTGRDRIRAGLPRGWTAADKTGTGAYAAVNDVGVAWSPDGTPLVIAAFADKPAKNGSYEDRVLAEATEIAVKAFT</sequence>
<evidence type="ECO:0000256" key="6">
    <source>
        <dbReference type="SAM" id="MobiDB-lite"/>
    </source>
</evidence>
<dbReference type="InterPro" id="IPR000871">
    <property type="entry name" value="Beta-lactam_class-A"/>
</dbReference>
<proteinExistence type="inferred from homology"/>
<dbReference type="SUPFAM" id="SSF56601">
    <property type="entry name" value="beta-lactamase/transpeptidase-like"/>
    <property type="match status" value="1"/>
</dbReference>
<dbReference type="PANTHER" id="PTHR35333:SF3">
    <property type="entry name" value="BETA-LACTAMASE-TYPE TRANSPEPTIDASE FOLD CONTAINING PROTEIN"/>
    <property type="match status" value="1"/>
</dbReference>
<feature type="compositionally biased region" description="Low complexity" evidence="6">
    <location>
        <begin position="30"/>
        <end position="48"/>
    </location>
</feature>
<evidence type="ECO:0000256" key="1">
    <source>
        <dbReference type="ARBA" id="ARBA00009009"/>
    </source>
</evidence>
<organism evidence="9 10">
    <name type="scientific">Actinocorallia libanotica</name>
    <dbReference type="NCBI Taxonomy" id="46162"/>
    <lineage>
        <taxon>Bacteria</taxon>
        <taxon>Bacillati</taxon>
        <taxon>Actinomycetota</taxon>
        <taxon>Actinomycetes</taxon>
        <taxon>Streptosporangiales</taxon>
        <taxon>Thermomonosporaceae</taxon>
        <taxon>Actinocorallia</taxon>
    </lineage>
</organism>
<keyword evidence="3 5" id="KW-0378">Hydrolase</keyword>
<keyword evidence="10" id="KW-1185">Reference proteome</keyword>
<evidence type="ECO:0000259" key="8">
    <source>
        <dbReference type="Pfam" id="PF13354"/>
    </source>
</evidence>
<feature type="chain" id="PRO_5046884970" description="Beta-lactamase" evidence="7">
    <location>
        <begin position="19"/>
        <end position="313"/>
    </location>
</feature>
<evidence type="ECO:0000256" key="7">
    <source>
        <dbReference type="SAM" id="SignalP"/>
    </source>
</evidence>
<dbReference type="InterPro" id="IPR023650">
    <property type="entry name" value="Beta-lactam_class-A_AS"/>
</dbReference>
<evidence type="ECO:0000313" key="9">
    <source>
        <dbReference type="EMBL" id="GAA0939589.1"/>
    </source>
</evidence>
<evidence type="ECO:0000256" key="5">
    <source>
        <dbReference type="RuleBase" id="RU361140"/>
    </source>
</evidence>
<evidence type="ECO:0000256" key="2">
    <source>
        <dbReference type="ARBA" id="ARBA00012865"/>
    </source>
</evidence>
<dbReference type="Proteomes" id="UP001500665">
    <property type="component" value="Unassembled WGS sequence"/>
</dbReference>
<feature type="region of interest" description="Disordered" evidence="6">
    <location>
        <begin position="20"/>
        <end position="48"/>
    </location>
</feature>
<dbReference type="PROSITE" id="PS00146">
    <property type="entry name" value="BETA_LACTAMASE_A"/>
    <property type="match status" value="1"/>
</dbReference>
<dbReference type="Gene3D" id="3.40.710.10">
    <property type="entry name" value="DD-peptidase/beta-lactamase superfamily"/>
    <property type="match status" value="1"/>
</dbReference>
<evidence type="ECO:0000256" key="4">
    <source>
        <dbReference type="ARBA" id="ARBA00023251"/>
    </source>
</evidence>
<dbReference type="PRINTS" id="PR00118">
    <property type="entry name" value="BLACTAMASEA"/>
</dbReference>
<dbReference type="InterPro" id="IPR012338">
    <property type="entry name" value="Beta-lactam/transpept-like"/>
</dbReference>
<dbReference type="PROSITE" id="PS51257">
    <property type="entry name" value="PROKAR_LIPOPROTEIN"/>
    <property type="match status" value="1"/>
</dbReference>
<dbReference type="InterPro" id="IPR045155">
    <property type="entry name" value="Beta-lactam_cat"/>
</dbReference>
<gene>
    <name evidence="9" type="primary">blaPEN-bpc</name>
    <name evidence="9" type="ORF">GCM10009550_08220</name>
</gene>